<feature type="binding site" evidence="16">
    <location>
        <position position="51"/>
    </location>
    <ligand>
        <name>S-adenosyl-L-methionine</name>
        <dbReference type="ChEBI" id="CHEBI:59789"/>
        <label>1</label>
    </ligand>
</feature>
<feature type="domain" description="Radical SAM core" evidence="18">
    <location>
        <begin position="42"/>
        <end position="285"/>
    </location>
</feature>
<dbReference type="InterPro" id="IPR006638">
    <property type="entry name" value="Elp3/MiaA/NifB-like_rSAM"/>
</dbReference>
<comment type="similarity">
    <text evidence="3 15">Belongs to the anaerobic coproporphyrinogen-III oxidase family.</text>
</comment>
<dbReference type="GO" id="GO:0051989">
    <property type="term" value="F:coproporphyrinogen dehydrogenase activity"/>
    <property type="evidence" value="ECO:0007669"/>
    <property type="project" value="UniProtKB-EC"/>
</dbReference>
<feature type="binding site" evidence="16">
    <location>
        <position position="214"/>
    </location>
    <ligand>
        <name>S-adenosyl-L-methionine</name>
        <dbReference type="ChEBI" id="CHEBI:59789"/>
        <label>2</label>
    </ligand>
</feature>
<dbReference type="SFLD" id="SFLDS00029">
    <property type="entry name" value="Radical_SAM"/>
    <property type="match status" value="1"/>
</dbReference>
<keyword evidence="6 15" id="KW-0963">Cytoplasm</keyword>
<evidence type="ECO:0000256" key="4">
    <source>
        <dbReference type="ARBA" id="ARBA00011245"/>
    </source>
</evidence>
<feature type="binding site" evidence="17">
    <location>
        <position position="64"/>
    </location>
    <ligand>
        <name>[4Fe-4S] cluster</name>
        <dbReference type="ChEBI" id="CHEBI:49883"/>
        <note>4Fe-4S-S-AdoMet</note>
    </ligand>
</feature>
<dbReference type="SMART" id="SM00729">
    <property type="entry name" value="Elp3"/>
    <property type="match status" value="1"/>
</dbReference>
<comment type="catalytic activity">
    <reaction evidence="14 15">
        <text>coproporphyrinogen III + 2 S-adenosyl-L-methionine = protoporphyrinogen IX + 2 5'-deoxyadenosine + 2 L-methionine + 2 CO2</text>
        <dbReference type="Rhea" id="RHEA:15425"/>
        <dbReference type="ChEBI" id="CHEBI:16526"/>
        <dbReference type="ChEBI" id="CHEBI:17319"/>
        <dbReference type="ChEBI" id="CHEBI:57307"/>
        <dbReference type="ChEBI" id="CHEBI:57309"/>
        <dbReference type="ChEBI" id="CHEBI:57844"/>
        <dbReference type="ChEBI" id="CHEBI:59789"/>
        <dbReference type="EC" id="1.3.98.3"/>
    </reaction>
</comment>
<dbReference type="InterPro" id="IPR007197">
    <property type="entry name" value="rSAM"/>
</dbReference>
<reference evidence="19" key="1">
    <citation type="submission" date="2024-06" db="EMBL/GenBank/DDBJ databases">
        <title>Methylostella associata gen. nov., sp. nov., a novel Ancalomicrobiaceae-affiliated facultatively methylotrophic bacteria that feed on methanotrophs of the genus Methylococcus.</title>
        <authorList>
            <person name="Saltykova V."/>
            <person name="Danilova O.V."/>
            <person name="Oshkin I.Y."/>
            <person name="Belova S.E."/>
            <person name="Pimenov N.V."/>
            <person name="Dedysh S.N."/>
        </authorList>
    </citation>
    <scope>NUCLEOTIDE SEQUENCE</scope>
    <source>
        <strain evidence="19">S20</strain>
    </source>
</reference>
<keyword evidence="7 15" id="KW-0949">S-adenosyl-L-methionine</keyword>
<dbReference type="NCBIfam" id="TIGR00538">
    <property type="entry name" value="hemN"/>
    <property type="match status" value="1"/>
</dbReference>
<feature type="binding site" evidence="16">
    <location>
        <position position="177"/>
    </location>
    <ligand>
        <name>S-adenosyl-L-methionine</name>
        <dbReference type="ChEBI" id="CHEBI:59789"/>
        <label>2</label>
    </ligand>
</feature>
<feature type="binding site" evidence="16">
    <location>
        <position position="150"/>
    </location>
    <ligand>
        <name>S-adenosyl-L-methionine</name>
        <dbReference type="ChEBI" id="CHEBI:59789"/>
        <label>1</label>
    </ligand>
</feature>
<feature type="binding site" evidence="16">
    <location>
        <begin position="118"/>
        <end position="119"/>
    </location>
    <ligand>
        <name>S-adenosyl-L-methionine</name>
        <dbReference type="ChEBI" id="CHEBI:59789"/>
        <label>2</label>
    </ligand>
</feature>
<feature type="binding site" evidence="16">
    <location>
        <position position="189"/>
    </location>
    <ligand>
        <name>S-adenosyl-L-methionine</name>
        <dbReference type="ChEBI" id="CHEBI:59789"/>
        <label>2</label>
    </ligand>
</feature>
<evidence type="ECO:0000256" key="9">
    <source>
        <dbReference type="ARBA" id="ARBA00023002"/>
    </source>
</evidence>
<evidence type="ECO:0000256" key="14">
    <source>
        <dbReference type="ARBA" id="ARBA00048321"/>
    </source>
</evidence>
<dbReference type="GO" id="GO:0046872">
    <property type="term" value="F:metal ion binding"/>
    <property type="evidence" value="ECO:0007669"/>
    <property type="project" value="UniProtKB-KW"/>
</dbReference>
<evidence type="ECO:0000256" key="10">
    <source>
        <dbReference type="ARBA" id="ARBA00023004"/>
    </source>
</evidence>
<evidence type="ECO:0000256" key="8">
    <source>
        <dbReference type="ARBA" id="ARBA00022723"/>
    </source>
</evidence>
<feature type="binding site" evidence="16">
    <location>
        <position position="248"/>
    </location>
    <ligand>
        <name>S-adenosyl-L-methionine</name>
        <dbReference type="ChEBI" id="CHEBI:59789"/>
        <label>2</label>
    </ligand>
</feature>
<dbReference type="GO" id="GO:0004109">
    <property type="term" value="F:coproporphyrinogen oxidase activity"/>
    <property type="evidence" value="ECO:0007669"/>
    <property type="project" value="InterPro"/>
</dbReference>
<accession>A0AAU7X853</accession>
<gene>
    <name evidence="19" type="primary">hemN</name>
    <name evidence="19" type="ORF">ABS361_14335</name>
</gene>
<dbReference type="SFLD" id="SFLDG01065">
    <property type="entry name" value="anaerobic_coproporphyrinogen-I"/>
    <property type="match status" value="1"/>
</dbReference>
<evidence type="ECO:0000256" key="1">
    <source>
        <dbReference type="ARBA" id="ARBA00004496"/>
    </source>
</evidence>
<dbReference type="KEGG" id="mflg:ABS361_14335"/>
<feature type="binding site" evidence="16">
    <location>
        <begin position="63"/>
        <end position="65"/>
    </location>
    <ligand>
        <name>S-adenosyl-L-methionine</name>
        <dbReference type="ChEBI" id="CHEBI:59789"/>
        <label>2</label>
    </ligand>
</feature>
<feature type="binding site" evidence="16">
    <location>
        <position position="334"/>
    </location>
    <ligand>
        <name>S-adenosyl-L-methionine</name>
        <dbReference type="ChEBI" id="CHEBI:59789"/>
        <label>1</label>
    </ligand>
</feature>
<feature type="binding site" evidence="16">
    <location>
        <position position="117"/>
    </location>
    <ligand>
        <name>S-adenosyl-L-methionine</name>
        <dbReference type="ChEBI" id="CHEBI:59789"/>
        <label>1</label>
    </ligand>
</feature>
<keyword evidence="10 15" id="KW-0408">Iron</keyword>
<dbReference type="InterPro" id="IPR004558">
    <property type="entry name" value="Coprogen_oxidase_HemN"/>
</dbReference>
<dbReference type="Pfam" id="PF06969">
    <property type="entry name" value="HemN_C"/>
    <property type="match status" value="1"/>
</dbReference>
<feature type="binding site" evidence="17">
    <location>
        <position position="57"/>
    </location>
    <ligand>
        <name>[4Fe-4S] cluster</name>
        <dbReference type="ChEBI" id="CHEBI:49883"/>
        <note>4Fe-4S-S-AdoMet</note>
    </ligand>
</feature>
<keyword evidence="8 15" id="KW-0479">Metal-binding</keyword>
<comment type="subunit">
    <text evidence="4">Monomer.</text>
</comment>
<dbReference type="PROSITE" id="PS51918">
    <property type="entry name" value="RADICAL_SAM"/>
    <property type="match status" value="1"/>
</dbReference>
<evidence type="ECO:0000256" key="7">
    <source>
        <dbReference type="ARBA" id="ARBA00022691"/>
    </source>
</evidence>
<protein>
    <recommendedName>
        <fullName evidence="15">Coproporphyrinogen-III oxidase</fullName>
        <ecNumber evidence="15">1.3.98.3</ecNumber>
    </recommendedName>
</protein>
<dbReference type="Pfam" id="PF04055">
    <property type="entry name" value="Radical_SAM"/>
    <property type="match status" value="1"/>
</dbReference>
<proteinExistence type="inferred from homology"/>
<evidence type="ECO:0000256" key="17">
    <source>
        <dbReference type="PIRSR" id="PIRSR000167-2"/>
    </source>
</evidence>
<comment type="subcellular location">
    <subcellularLocation>
        <location evidence="1 15">Cytoplasm</location>
    </subcellularLocation>
</comment>
<dbReference type="AlphaFoldDB" id="A0AAU7X853"/>
<dbReference type="GO" id="GO:0006782">
    <property type="term" value="P:protoporphyrinogen IX biosynthetic process"/>
    <property type="evidence" value="ECO:0007669"/>
    <property type="project" value="TreeGrafter"/>
</dbReference>
<dbReference type="GO" id="GO:0005737">
    <property type="term" value="C:cytoplasm"/>
    <property type="evidence" value="ECO:0007669"/>
    <property type="project" value="UniProtKB-SubCell"/>
</dbReference>
<dbReference type="Gene3D" id="1.10.10.920">
    <property type="match status" value="1"/>
</dbReference>
<sequence>MTTSLEARYATRNVPRYTSYPTAPHFDGEVGAEVYAQWLGRLDPAVPVSIYLHVPYCRAICHYCGCHTKAALRDDPVVDYAETLIEEIALVRHTMGIQTGGEADGIKPKVAHIHWGGGTPSLLPRQQFLAVTAALKSAFDVLPDAEHAIELDPRTVTPVLAMTLKQAGITRASLGVQDFDPTVQAAIGRVQPYERVADAVAALRGAGIEALNFDLMYGLPHQTAETIRHTVELAHGLEPSRIALFGYAHVPWFKKHQRLIDEAALPGATARIALERTAREALAQRGYLPVGLDHFARPHDPMAIAAADGALRRNFQGYTTDTADTLIGLGASSIGRMPEGFAQNAPDVGHWRKAIEAGRLPVVRGKVLDRDDRLRAAVIEKLMCDYRVDLAAVAAQFGEPVEALADGEERLGELVRDGVVTLRDHVVTVTEAGRPFVRVAAAAFDTYLAAAAARHSVAV</sequence>
<evidence type="ECO:0000313" key="19">
    <source>
        <dbReference type="EMBL" id="XBY43268.1"/>
    </source>
</evidence>
<evidence type="ECO:0000256" key="11">
    <source>
        <dbReference type="ARBA" id="ARBA00023014"/>
    </source>
</evidence>
<dbReference type="GO" id="GO:0051539">
    <property type="term" value="F:4 iron, 4 sulfur cluster binding"/>
    <property type="evidence" value="ECO:0007669"/>
    <property type="project" value="UniProtKB-KW"/>
</dbReference>
<evidence type="ECO:0000256" key="15">
    <source>
        <dbReference type="PIRNR" id="PIRNR000167"/>
    </source>
</evidence>
<dbReference type="PANTHER" id="PTHR13932:SF6">
    <property type="entry name" value="OXYGEN-INDEPENDENT COPROPORPHYRINOGEN III OXIDASE"/>
    <property type="match status" value="1"/>
</dbReference>
<keyword evidence="9 15" id="KW-0560">Oxidoreductase</keyword>
<comment type="pathway">
    <text evidence="2 15">Porphyrin-containing compound metabolism; protoporphyrin-IX biosynthesis; protoporphyrinogen-IX from coproporphyrinogen-III (AdoMet route): step 1/1.</text>
</comment>
<comment type="cofactor">
    <cofactor evidence="15 17">
        <name>[4Fe-4S] cluster</name>
        <dbReference type="ChEBI" id="CHEBI:49883"/>
    </cofactor>
    <text evidence="15 17">Binds 1 [4Fe-4S] cluster. The cluster is coordinated with 3 cysteines and an exchangeable S-adenosyl-L-methionine.</text>
</comment>
<evidence type="ECO:0000256" key="12">
    <source>
        <dbReference type="ARBA" id="ARBA00023244"/>
    </source>
</evidence>
<evidence type="ECO:0000256" key="3">
    <source>
        <dbReference type="ARBA" id="ARBA00005493"/>
    </source>
</evidence>
<dbReference type="SUPFAM" id="SSF102114">
    <property type="entry name" value="Radical SAM enzymes"/>
    <property type="match status" value="1"/>
</dbReference>
<evidence type="ECO:0000256" key="16">
    <source>
        <dbReference type="PIRSR" id="PIRSR000167-1"/>
    </source>
</evidence>
<keyword evidence="12 15" id="KW-0627">Porphyrin biosynthesis</keyword>
<keyword evidence="11 15" id="KW-0411">Iron-sulfur</keyword>
<comment type="function">
    <text evidence="13">Involved in the heme biosynthesis. Catalyzes the anaerobic oxidative decarboxylation of propionate groups of rings A and B of coproporphyrinogen III to yield the vinyl groups in protoporphyrinogen IX.</text>
</comment>
<dbReference type="PANTHER" id="PTHR13932">
    <property type="entry name" value="COPROPORPHYRINIGEN III OXIDASE"/>
    <property type="match status" value="1"/>
</dbReference>
<dbReference type="RefSeq" id="WP_407048367.1">
    <property type="nucleotide sequence ID" value="NZ_CP158568.1"/>
</dbReference>
<evidence type="ECO:0000256" key="2">
    <source>
        <dbReference type="ARBA" id="ARBA00004785"/>
    </source>
</evidence>
<keyword evidence="5 15" id="KW-0004">4Fe-4S</keyword>
<dbReference type="InterPro" id="IPR058240">
    <property type="entry name" value="rSAM_sf"/>
</dbReference>
<feature type="binding site" evidence="17">
    <location>
        <position position="61"/>
    </location>
    <ligand>
        <name>[4Fe-4S] cluster</name>
        <dbReference type="ChEBI" id="CHEBI:49883"/>
        <note>4Fe-4S-S-AdoMet</note>
    </ligand>
</feature>
<evidence type="ECO:0000259" key="18">
    <source>
        <dbReference type="PROSITE" id="PS51918"/>
    </source>
</evidence>
<evidence type="ECO:0000256" key="13">
    <source>
        <dbReference type="ARBA" id="ARBA00024295"/>
    </source>
</evidence>
<dbReference type="Gene3D" id="3.80.30.20">
    <property type="entry name" value="tm_1862 like domain"/>
    <property type="match status" value="1"/>
</dbReference>
<dbReference type="InterPro" id="IPR010723">
    <property type="entry name" value="HemN_C"/>
</dbReference>
<dbReference type="InterPro" id="IPR023404">
    <property type="entry name" value="rSAM_horseshoe"/>
</dbReference>
<dbReference type="InterPro" id="IPR034505">
    <property type="entry name" value="Coproporphyrinogen-III_oxidase"/>
</dbReference>
<evidence type="ECO:0000256" key="6">
    <source>
        <dbReference type="ARBA" id="ARBA00022490"/>
    </source>
</evidence>
<dbReference type="EC" id="1.3.98.3" evidence="15"/>
<dbReference type="EMBL" id="CP158568">
    <property type="protein sequence ID" value="XBY43268.1"/>
    <property type="molecule type" value="Genomic_DNA"/>
</dbReference>
<dbReference type="PIRSF" id="PIRSF000167">
    <property type="entry name" value="HemN"/>
    <property type="match status" value="1"/>
</dbReference>
<organism evidence="19">
    <name type="scientific">Methyloraptor flagellatus</name>
    <dbReference type="NCBI Taxonomy" id="3162530"/>
    <lineage>
        <taxon>Bacteria</taxon>
        <taxon>Pseudomonadati</taxon>
        <taxon>Pseudomonadota</taxon>
        <taxon>Alphaproteobacteria</taxon>
        <taxon>Hyphomicrobiales</taxon>
        <taxon>Ancalomicrobiaceae</taxon>
        <taxon>Methyloraptor</taxon>
    </lineage>
</organism>
<evidence type="ECO:0000256" key="5">
    <source>
        <dbReference type="ARBA" id="ARBA00022485"/>
    </source>
</evidence>
<name>A0AAU7X853_9HYPH</name>